<evidence type="ECO:0000256" key="2">
    <source>
        <dbReference type="ARBA" id="ARBA00022723"/>
    </source>
</evidence>
<dbReference type="Gene3D" id="6.10.280.130">
    <property type="match status" value="1"/>
</dbReference>
<dbReference type="InterPro" id="IPR009056">
    <property type="entry name" value="Cyt_c-like_dom"/>
</dbReference>
<dbReference type="PROSITE" id="PS51007">
    <property type="entry name" value="CYTC"/>
    <property type="match status" value="1"/>
</dbReference>
<keyword evidence="5" id="KW-1133">Transmembrane helix</keyword>
<keyword evidence="5" id="KW-0812">Transmembrane</keyword>
<keyword evidence="3 4" id="KW-0408">Iron</keyword>
<dbReference type="InterPro" id="IPR050597">
    <property type="entry name" value="Cytochrome_c_Oxidase_Subunit"/>
</dbReference>
<comment type="caution">
    <text evidence="7">The sequence shown here is derived from an EMBL/GenBank/DDBJ whole genome shotgun (WGS) entry which is preliminary data.</text>
</comment>
<accession>A0A7V2ZLG9</accession>
<proteinExistence type="predicted"/>
<dbReference type="EMBL" id="DSUJ01000008">
    <property type="protein sequence ID" value="HFI92100.1"/>
    <property type="molecule type" value="Genomic_DNA"/>
</dbReference>
<dbReference type="RefSeq" id="WP_304143338.1">
    <property type="nucleotide sequence ID" value="NZ_JAOAIE010000025.1"/>
</dbReference>
<dbReference type="SUPFAM" id="SSF46626">
    <property type="entry name" value="Cytochrome c"/>
    <property type="match status" value="1"/>
</dbReference>
<gene>
    <name evidence="7" type="ORF">ENS31_11330</name>
</gene>
<dbReference type="GO" id="GO:0020037">
    <property type="term" value="F:heme binding"/>
    <property type="evidence" value="ECO:0007669"/>
    <property type="project" value="InterPro"/>
</dbReference>
<protein>
    <submittedName>
        <fullName evidence="7">C-type cytochrome</fullName>
    </submittedName>
</protein>
<dbReference type="GO" id="GO:0009055">
    <property type="term" value="F:electron transfer activity"/>
    <property type="evidence" value="ECO:0007669"/>
    <property type="project" value="InterPro"/>
</dbReference>
<dbReference type="AlphaFoldDB" id="A0A7V2ZLG9"/>
<keyword evidence="1 4" id="KW-0349">Heme</keyword>
<feature type="transmembrane region" description="Helical" evidence="5">
    <location>
        <begin position="39"/>
        <end position="57"/>
    </location>
</feature>
<dbReference type="InterPro" id="IPR036909">
    <property type="entry name" value="Cyt_c-like_dom_sf"/>
</dbReference>
<keyword evidence="2 4" id="KW-0479">Metal-binding</keyword>
<organism evidence="7">
    <name type="scientific">Ignavibacterium album</name>
    <dbReference type="NCBI Taxonomy" id="591197"/>
    <lineage>
        <taxon>Bacteria</taxon>
        <taxon>Pseudomonadati</taxon>
        <taxon>Ignavibacteriota</taxon>
        <taxon>Ignavibacteria</taxon>
        <taxon>Ignavibacteriales</taxon>
        <taxon>Ignavibacteriaceae</taxon>
        <taxon>Ignavibacterium</taxon>
    </lineage>
</organism>
<dbReference type="InterPro" id="IPR038414">
    <property type="entry name" value="CcoP_N_sf"/>
</dbReference>
<evidence type="ECO:0000256" key="1">
    <source>
        <dbReference type="ARBA" id="ARBA00022617"/>
    </source>
</evidence>
<evidence type="ECO:0000256" key="3">
    <source>
        <dbReference type="ARBA" id="ARBA00023004"/>
    </source>
</evidence>
<feature type="transmembrane region" description="Helical" evidence="5">
    <location>
        <begin position="112"/>
        <end position="133"/>
    </location>
</feature>
<feature type="domain" description="Cytochrome c" evidence="6">
    <location>
        <begin position="177"/>
        <end position="256"/>
    </location>
</feature>
<dbReference type="InterPro" id="IPR032858">
    <property type="entry name" value="CcoP_N"/>
</dbReference>
<dbReference type="GO" id="GO:0046872">
    <property type="term" value="F:metal ion binding"/>
    <property type="evidence" value="ECO:0007669"/>
    <property type="project" value="UniProtKB-KW"/>
</dbReference>
<evidence type="ECO:0000256" key="4">
    <source>
        <dbReference type="PROSITE-ProRule" id="PRU00433"/>
    </source>
</evidence>
<reference evidence="7" key="1">
    <citation type="journal article" date="2020" name="mSystems">
        <title>Genome- and Community-Level Interaction Insights into Carbon Utilization and Element Cycling Functions of Hydrothermarchaeota in Hydrothermal Sediment.</title>
        <authorList>
            <person name="Zhou Z."/>
            <person name="Liu Y."/>
            <person name="Xu W."/>
            <person name="Pan J."/>
            <person name="Luo Z.H."/>
            <person name="Li M."/>
        </authorList>
    </citation>
    <scope>NUCLEOTIDE SEQUENCE [LARGE SCALE GENOMIC DNA]</scope>
    <source>
        <strain evidence="7">SpSt-479</strain>
    </source>
</reference>
<evidence type="ECO:0000256" key="5">
    <source>
        <dbReference type="SAM" id="Phobius"/>
    </source>
</evidence>
<evidence type="ECO:0000313" key="7">
    <source>
        <dbReference type="EMBL" id="HFI92100.1"/>
    </source>
</evidence>
<name>A0A7V2ZLG9_9BACT</name>
<feature type="transmembrane region" description="Helical" evidence="5">
    <location>
        <begin position="7"/>
        <end position="27"/>
    </location>
</feature>
<evidence type="ECO:0000259" key="6">
    <source>
        <dbReference type="PROSITE" id="PS51007"/>
    </source>
</evidence>
<dbReference type="Pfam" id="PF13442">
    <property type="entry name" value="Cytochrome_CBB3"/>
    <property type="match status" value="1"/>
</dbReference>
<sequence length="273" mass="30995">MKNILNSFYTRVFIAILSFSGYMFAAGEADYPENYYDKVAFFLVAVIILAFLALAYFEGRQQPLKERKKSVLWAKIKQYLTRSTPLEKEDEILLVDHNYDGIKELDNRIPPWFSGLFYVTILFAIWYMVYYHVLGAGPLQEQEYAEEVRVAEIKKAELIKSGALINEETVTLLTDQSSLNEGKEIYTKNCVACHAVDGGGLVGPNLTDDYWIHGGGIKNVFKVIKYGVTNKGMLAWQNQLNPKQMQEVASYVISLHGTKPANPKAPEGEIWKE</sequence>
<dbReference type="PANTHER" id="PTHR33751:SF1">
    <property type="entry name" value="CBB3-TYPE CYTOCHROME C OXIDASE SUBUNIT FIXP"/>
    <property type="match status" value="1"/>
</dbReference>
<keyword evidence="5" id="KW-0472">Membrane</keyword>
<dbReference type="Gene3D" id="1.10.760.10">
    <property type="entry name" value="Cytochrome c-like domain"/>
    <property type="match status" value="1"/>
</dbReference>
<dbReference type="Pfam" id="PF14715">
    <property type="entry name" value="FixP_N"/>
    <property type="match status" value="1"/>
</dbReference>
<dbReference type="PANTHER" id="PTHR33751">
    <property type="entry name" value="CBB3-TYPE CYTOCHROME C OXIDASE SUBUNIT FIXP"/>
    <property type="match status" value="1"/>
</dbReference>